<keyword evidence="11" id="KW-0786">Thiamine pyrophosphate</keyword>
<evidence type="ECO:0000313" key="14">
    <source>
        <dbReference type="Proteomes" id="UP000034181"/>
    </source>
</evidence>
<dbReference type="Proteomes" id="UP000034181">
    <property type="component" value="Unassembled WGS sequence"/>
</dbReference>
<organism evidence="13 14">
    <name type="scientific">Candidatus Woesebacteria bacterium GW2011_GWB1_38_5b</name>
    <dbReference type="NCBI Taxonomy" id="1618569"/>
    <lineage>
        <taxon>Bacteria</taxon>
        <taxon>Candidatus Woeseibacteriota</taxon>
    </lineage>
</organism>
<dbReference type="Pfam" id="PF00456">
    <property type="entry name" value="Transketolase_N"/>
    <property type="match status" value="1"/>
</dbReference>
<comment type="cofactor">
    <cofactor evidence="3">
        <name>Mg(2+)</name>
        <dbReference type="ChEBI" id="CHEBI:18420"/>
    </cofactor>
</comment>
<dbReference type="Gene3D" id="3.40.50.970">
    <property type="match status" value="2"/>
</dbReference>
<dbReference type="InterPro" id="IPR020826">
    <property type="entry name" value="Transketolase_BS"/>
</dbReference>
<dbReference type="PATRIC" id="fig|1618569.3.peg.458"/>
<comment type="cofactor">
    <cofactor evidence="1">
        <name>Ca(2+)</name>
        <dbReference type="ChEBI" id="CHEBI:29108"/>
    </cofactor>
</comment>
<evidence type="ECO:0000256" key="4">
    <source>
        <dbReference type="ARBA" id="ARBA00001964"/>
    </source>
</evidence>
<dbReference type="FunFam" id="3.40.50.970:FF:000129">
    <property type="entry name" value="Transketolase"/>
    <property type="match status" value="1"/>
</dbReference>
<dbReference type="PANTHER" id="PTHR43195:SF1">
    <property type="entry name" value="FI06132P-RELATED"/>
    <property type="match status" value="1"/>
</dbReference>
<dbReference type="PROSITE" id="PS00802">
    <property type="entry name" value="TRANSKETOLASE_2"/>
    <property type="match status" value="1"/>
</dbReference>
<keyword evidence="9" id="KW-0106">Calcium</keyword>
<evidence type="ECO:0000256" key="2">
    <source>
        <dbReference type="ARBA" id="ARBA00001936"/>
    </source>
</evidence>
<sequence>MENLEKLARLVRYYCLLSTTTAGSGHLTSSLSAVDIMTTLFFGGFLKFDPKNPDNPANDRIIFSKGHASPLFYSLWTVAGVITEDELLTYRKFGSRLEGHPSMEFPLTEAPTGSLGQGLSIGLGMALAGRLKNYMNKVYVLMGDGETAEGSVWEAVQLAAHYKLGNLIGIIDVNRLGQTKETMLGWDLKEYKRRIESFGWEGVLIDGHNFHEISHAFSQVHNARTPTMIIAKTIKGKGISFLENEDNFHGKALPQEEIGEAKKSLGEIDLGLTGSIAKPENKKYENNNFSGRKSPYVAQSRFYNVNSDVAESQVGNLISTRRAYGEALASLASEYPSLLVLDGEVSNSTYSEIFAEKYPGRFFEMYIAEQNMVGVAVGFSKRGFLPFVSTFSAFWSRAHDQVRMAGYALSDIKFVGSHAGVSIGEDGQSQMGLEDIAMFRSIFGSTVLYPSDAVSTKKLVELAAKKPGIVYLRTTRMETPVIYHGDEEFKIGGSKIVKSTRKDEVTVIGAGVTLHEALKAYEELKRDNIKIRVIDLYSIKPVDSATLTRAAEETKAIIVAEDHYPEGGIVDAVRSSLKNSKTPVYSLSVTKMPRSGKPQELLAYEEIDAGAIVNRVRELLR</sequence>
<dbReference type="GO" id="GO:0030976">
    <property type="term" value="F:thiamine pyrophosphate binding"/>
    <property type="evidence" value="ECO:0007669"/>
    <property type="project" value="TreeGrafter"/>
</dbReference>
<evidence type="ECO:0000256" key="9">
    <source>
        <dbReference type="ARBA" id="ARBA00022837"/>
    </source>
</evidence>
<evidence type="ECO:0000256" key="8">
    <source>
        <dbReference type="ARBA" id="ARBA00022723"/>
    </source>
</evidence>
<name>A0A0G0NDE5_9BACT</name>
<dbReference type="GO" id="GO:0005737">
    <property type="term" value="C:cytoplasm"/>
    <property type="evidence" value="ECO:0007669"/>
    <property type="project" value="UniProtKB-ARBA"/>
</dbReference>
<evidence type="ECO:0000259" key="12">
    <source>
        <dbReference type="SMART" id="SM00861"/>
    </source>
</evidence>
<keyword evidence="8" id="KW-0479">Metal-binding</keyword>
<evidence type="ECO:0000256" key="6">
    <source>
        <dbReference type="ARBA" id="ARBA00011738"/>
    </source>
</evidence>
<dbReference type="SUPFAM" id="SSF52922">
    <property type="entry name" value="TK C-terminal domain-like"/>
    <property type="match status" value="1"/>
</dbReference>
<keyword evidence="7" id="KW-0808">Transferase</keyword>
<dbReference type="SUPFAM" id="SSF52518">
    <property type="entry name" value="Thiamin diphosphate-binding fold (THDP-binding)"/>
    <property type="match status" value="2"/>
</dbReference>
<dbReference type="InterPro" id="IPR033248">
    <property type="entry name" value="Transketolase_C"/>
</dbReference>
<comment type="subunit">
    <text evidence="6">Homodimer.</text>
</comment>
<dbReference type="PANTHER" id="PTHR43195">
    <property type="entry name" value="TRANSKETOLASE"/>
    <property type="match status" value="1"/>
</dbReference>
<evidence type="ECO:0000256" key="10">
    <source>
        <dbReference type="ARBA" id="ARBA00022842"/>
    </source>
</evidence>
<dbReference type="Pfam" id="PF02780">
    <property type="entry name" value="Transketolase_C"/>
    <property type="match status" value="1"/>
</dbReference>
<dbReference type="EMBL" id="LBUZ01000017">
    <property type="protein sequence ID" value="KKQ75096.1"/>
    <property type="molecule type" value="Genomic_DNA"/>
</dbReference>
<keyword evidence="10" id="KW-0460">Magnesium</keyword>
<comment type="cofactor">
    <cofactor evidence="4">
        <name>thiamine diphosphate</name>
        <dbReference type="ChEBI" id="CHEBI:58937"/>
    </cofactor>
</comment>
<dbReference type="InterPro" id="IPR009014">
    <property type="entry name" value="Transketo_C/PFOR_II"/>
</dbReference>
<dbReference type="GO" id="GO:0046872">
    <property type="term" value="F:metal ion binding"/>
    <property type="evidence" value="ECO:0007669"/>
    <property type="project" value="UniProtKB-KW"/>
</dbReference>
<dbReference type="Pfam" id="PF02779">
    <property type="entry name" value="Transket_pyr"/>
    <property type="match status" value="1"/>
</dbReference>
<accession>A0A0G0NDE5</accession>
<dbReference type="InterPro" id="IPR029061">
    <property type="entry name" value="THDP-binding"/>
</dbReference>
<comment type="caution">
    <text evidence="13">The sequence shown here is derived from an EMBL/GenBank/DDBJ whole genome shotgun (WGS) entry which is preliminary data.</text>
</comment>
<dbReference type="CDD" id="cd02012">
    <property type="entry name" value="TPP_TK"/>
    <property type="match status" value="1"/>
</dbReference>
<dbReference type="NCBIfam" id="NF004559">
    <property type="entry name" value="PRK05899.2-5"/>
    <property type="match status" value="1"/>
</dbReference>
<evidence type="ECO:0000256" key="5">
    <source>
        <dbReference type="ARBA" id="ARBA00007131"/>
    </source>
</evidence>
<reference evidence="13 14" key="1">
    <citation type="journal article" date="2015" name="Nature">
        <title>rRNA introns, odd ribosomes, and small enigmatic genomes across a large radiation of phyla.</title>
        <authorList>
            <person name="Brown C.T."/>
            <person name="Hug L.A."/>
            <person name="Thomas B.C."/>
            <person name="Sharon I."/>
            <person name="Castelle C.J."/>
            <person name="Singh A."/>
            <person name="Wilkins M.J."/>
            <person name="Williams K.H."/>
            <person name="Banfield J.F."/>
        </authorList>
    </citation>
    <scope>NUCLEOTIDE SEQUENCE [LARGE SCALE GENOMIC DNA]</scope>
</reference>
<protein>
    <submittedName>
        <fullName evidence="13">Transketolase</fullName>
    </submittedName>
</protein>
<dbReference type="CDD" id="cd07033">
    <property type="entry name" value="TPP_PYR_DXS_TK_like"/>
    <property type="match status" value="1"/>
</dbReference>
<dbReference type="SMART" id="SM00861">
    <property type="entry name" value="Transket_pyr"/>
    <property type="match status" value="1"/>
</dbReference>
<comment type="similarity">
    <text evidence="5">Belongs to the transketolase family.</text>
</comment>
<dbReference type="AlphaFoldDB" id="A0A0G0NDE5"/>
<proteinExistence type="inferred from homology"/>
<evidence type="ECO:0000256" key="11">
    <source>
        <dbReference type="ARBA" id="ARBA00023052"/>
    </source>
</evidence>
<feature type="domain" description="Transketolase-like pyrimidine-binding" evidence="12">
    <location>
        <begin position="318"/>
        <end position="481"/>
    </location>
</feature>
<comment type="cofactor">
    <cofactor evidence="2">
        <name>Mn(2+)</name>
        <dbReference type="ChEBI" id="CHEBI:29035"/>
    </cofactor>
</comment>
<dbReference type="Gene3D" id="3.40.50.920">
    <property type="match status" value="1"/>
</dbReference>
<gene>
    <name evidence="13" type="ORF">US96_C0017G0002</name>
</gene>
<evidence type="ECO:0000256" key="3">
    <source>
        <dbReference type="ARBA" id="ARBA00001946"/>
    </source>
</evidence>
<evidence type="ECO:0000313" key="13">
    <source>
        <dbReference type="EMBL" id="KKQ75096.1"/>
    </source>
</evidence>
<dbReference type="InterPro" id="IPR005474">
    <property type="entry name" value="Transketolase_N"/>
</dbReference>
<dbReference type="GO" id="GO:0004802">
    <property type="term" value="F:transketolase activity"/>
    <property type="evidence" value="ECO:0007669"/>
    <property type="project" value="TreeGrafter"/>
</dbReference>
<evidence type="ECO:0000256" key="7">
    <source>
        <dbReference type="ARBA" id="ARBA00022679"/>
    </source>
</evidence>
<dbReference type="InterPro" id="IPR051424">
    <property type="entry name" value="Transketolase-like"/>
</dbReference>
<evidence type="ECO:0000256" key="1">
    <source>
        <dbReference type="ARBA" id="ARBA00001913"/>
    </source>
</evidence>
<dbReference type="InterPro" id="IPR005475">
    <property type="entry name" value="Transketolase-like_Pyr-bd"/>
</dbReference>